<dbReference type="NCBIfam" id="TIGR00663">
    <property type="entry name" value="dnan"/>
    <property type="match status" value="1"/>
</dbReference>
<evidence type="ECO:0000256" key="6">
    <source>
        <dbReference type="ARBA" id="ARBA00022705"/>
    </source>
</evidence>
<feature type="non-terminal residue" evidence="12">
    <location>
        <position position="1"/>
    </location>
</feature>
<dbReference type="Gene3D" id="3.10.150.10">
    <property type="entry name" value="DNA Polymerase III, subunit A, domain 2"/>
    <property type="match status" value="1"/>
</dbReference>
<keyword evidence="6" id="KW-0235">DNA replication</keyword>
<dbReference type="GO" id="GO:0003887">
    <property type="term" value="F:DNA-directed DNA polymerase activity"/>
    <property type="evidence" value="ECO:0007669"/>
    <property type="project" value="UniProtKB-KW"/>
</dbReference>
<organism evidence="12">
    <name type="scientific">marine metagenome</name>
    <dbReference type="NCBI Taxonomy" id="408172"/>
    <lineage>
        <taxon>unclassified sequences</taxon>
        <taxon>metagenomes</taxon>
        <taxon>ecological metagenomes</taxon>
    </lineage>
</organism>
<evidence type="ECO:0000259" key="10">
    <source>
        <dbReference type="Pfam" id="PF02767"/>
    </source>
</evidence>
<comment type="similarity">
    <text evidence="2">Belongs to the beta sliding clamp family.</text>
</comment>
<evidence type="ECO:0000256" key="4">
    <source>
        <dbReference type="ARBA" id="ARBA00022679"/>
    </source>
</evidence>
<dbReference type="CDD" id="cd00140">
    <property type="entry name" value="beta_clamp"/>
    <property type="match status" value="1"/>
</dbReference>
<dbReference type="InterPro" id="IPR022635">
    <property type="entry name" value="DNA_polIII_beta_C"/>
</dbReference>
<dbReference type="PIRSF" id="PIRSF000804">
    <property type="entry name" value="DNA_pol_III_b"/>
    <property type="match status" value="1"/>
</dbReference>
<dbReference type="GO" id="GO:0008408">
    <property type="term" value="F:3'-5' exonuclease activity"/>
    <property type="evidence" value="ECO:0007669"/>
    <property type="project" value="InterPro"/>
</dbReference>
<dbReference type="Pfam" id="PF02768">
    <property type="entry name" value="DNA_pol3_beta_3"/>
    <property type="match status" value="1"/>
</dbReference>
<feature type="domain" description="DNA polymerase III beta sliding clamp C-terminal" evidence="11">
    <location>
        <begin position="225"/>
        <end position="342"/>
    </location>
</feature>
<dbReference type="Gene3D" id="3.70.10.10">
    <property type="match status" value="1"/>
</dbReference>
<comment type="subcellular location">
    <subcellularLocation>
        <location evidence="1">Cytoplasm</location>
    </subcellularLocation>
</comment>
<sequence length="344" mass="36682">VSGRGGTLPVLSGLHLQLTGNRLTVMGSDLDLTIRVEAEVGGEQDGSVVLSAQLGSDIVRAMDSGQVEFSVGDDGASLVSGRSDFSLRVMPADEYPRFEEPGGESVTLDAVMVSAALDQVVKAASIDDARPILTGVLMAAEEDGLRFVATDSYRLAVRDLPGTSILGRDQTVLVPSRALDAVARILGDASDLTIRLGERDACFVVDDVQIVTRLIEGEFPNYRGLIPVDHPNSLVVDRLALLDAVRRVGILAKDSTPVRLAMSSDGLELMAITQDVGQARETLDAEYTGSDLTVAFNPEYLLDGLEVSPGDEVRLDTVDSLKPAILRSTGDDQFLYLLMPVRVS</sequence>
<evidence type="ECO:0008006" key="13">
    <source>
        <dbReference type="Google" id="ProtNLM"/>
    </source>
</evidence>
<dbReference type="SUPFAM" id="SSF55979">
    <property type="entry name" value="DNA clamp"/>
    <property type="match status" value="3"/>
</dbReference>
<dbReference type="Pfam" id="PF02767">
    <property type="entry name" value="DNA_pol3_beta_2"/>
    <property type="match status" value="1"/>
</dbReference>
<dbReference type="GO" id="GO:0003677">
    <property type="term" value="F:DNA binding"/>
    <property type="evidence" value="ECO:0007669"/>
    <property type="project" value="UniProtKB-KW"/>
</dbReference>
<feature type="domain" description="DNA polymerase III beta sliding clamp central" evidence="10">
    <location>
        <begin position="112"/>
        <end position="221"/>
    </location>
</feature>
<dbReference type="InterPro" id="IPR046938">
    <property type="entry name" value="DNA_clamp_sf"/>
</dbReference>
<dbReference type="EMBL" id="UINC01000105">
    <property type="protein sequence ID" value="SUZ49144.1"/>
    <property type="molecule type" value="Genomic_DNA"/>
</dbReference>
<evidence type="ECO:0000256" key="2">
    <source>
        <dbReference type="ARBA" id="ARBA00010752"/>
    </source>
</evidence>
<dbReference type="SMART" id="SM00480">
    <property type="entry name" value="POL3Bc"/>
    <property type="match status" value="1"/>
</dbReference>
<dbReference type="InterPro" id="IPR022634">
    <property type="entry name" value="DNA_polIII_beta_N"/>
</dbReference>
<keyword evidence="4" id="KW-0808">Transferase</keyword>
<evidence type="ECO:0000256" key="8">
    <source>
        <dbReference type="ARBA" id="ARBA00023125"/>
    </source>
</evidence>
<keyword evidence="7" id="KW-0239">DNA-directed DNA polymerase</keyword>
<reference evidence="12" key="1">
    <citation type="submission" date="2018-05" db="EMBL/GenBank/DDBJ databases">
        <authorList>
            <person name="Lanie J.A."/>
            <person name="Ng W.-L."/>
            <person name="Kazmierczak K.M."/>
            <person name="Andrzejewski T.M."/>
            <person name="Davidsen T.M."/>
            <person name="Wayne K.J."/>
            <person name="Tettelin H."/>
            <person name="Glass J.I."/>
            <person name="Rusch D."/>
            <person name="Podicherti R."/>
            <person name="Tsui H.-C.T."/>
            <person name="Winkler M.E."/>
        </authorList>
    </citation>
    <scope>NUCLEOTIDE SEQUENCE</scope>
</reference>
<protein>
    <recommendedName>
        <fullName evidence="13">DNA polymerase III beta sliding clamp central domain-containing protein</fullName>
    </recommendedName>
</protein>
<evidence type="ECO:0000259" key="11">
    <source>
        <dbReference type="Pfam" id="PF02768"/>
    </source>
</evidence>
<dbReference type="GO" id="GO:0009360">
    <property type="term" value="C:DNA polymerase III complex"/>
    <property type="evidence" value="ECO:0007669"/>
    <property type="project" value="InterPro"/>
</dbReference>
<keyword evidence="5" id="KW-0548">Nucleotidyltransferase</keyword>
<dbReference type="InterPro" id="IPR022637">
    <property type="entry name" value="DNA_polIII_beta_cen"/>
</dbReference>
<proteinExistence type="inferred from homology"/>
<keyword evidence="3" id="KW-0963">Cytoplasm</keyword>
<dbReference type="PANTHER" id="PTHR30478:SF0">
    <property type="entry name" value="BETA SLIDING CLAMP"/>
    <property type="match status" value="1"/>
</dbReference>
<evidence type="ECO:0000256" key="7">
    <source>
        <dbReference type="ARBA" id="ARBA00022932"/>
    </source>
</evidence>
<dbReference type="GO" id="GO:0005737">
    <property type="term" value="C:cytoplasm"/>
    <property type="evidence" value="ECO:0007669"/>
    <property type="project" value="UniProtKB-SubCell"/>
</dbReference>
<dbReference type="GO" id="GO:0006271">
    <property type="term" value="P:DNA strand elongation involved in DNA replication"/>
    <property type="evidence" value="ECO:0007669"/>
    <property type="project" value="TreeGrafter"/>
</dbReference>
<dbReference type="InterPro" id="IPR001001">
    <property type="entry name" value="DNA_polIII_beta"/>
</dbReference>
<dbReference type="PANTHER" id="PTHR30478">
    <property type="entry name" value="DNA POLYMERASE III SUBUNIT BETA"/>
    <property type="match status" value="1"/>
</dbReference>
<evidence type="ECO:0000259" key="9">
    <source>
        <dbReference type="Pfam" id="PF00712"/>
    </source>
</evidence>
<gene>
    <name evidence="12" type="ORF">METZ01_LOCUS1998</name>
</gene>
<evidence type="ECO:0000256" key="5">
    <source>
        <dbReference type="ARBA" id="ARBA00022695"/>
    </source>
</evidence>
<name>A0A381N503_9ZZZZ</name>
<evidence type="ECO:0000256" key="1">
    <source>
        <dbReference type="ARBA" id="ARBA00004496"/>
    </source>
</evidence>
<feature type="domain" description="DNA polymerase III beta sliding clamp N-terminal" evidence="9">
    <location>
        <begin position="7"/>
        <end position="97"/>
    </location>
</feature>
<evidence type="ECO:0000313" key="12">
    <source>
        <dbReference type="EMBL" id="SUZ49144.1"/>
    </source>
</evidence>
<dbReference type="Pfam" id="PF00712">
    <property type="entry name" value="DNA_pol3_beta"/>
    <property type="match status" value="1"/>
</dbReference>
<accession>A0A381N503</accession>
<keyword evidence="8" id="KW-0238">DNA-binding</keyword>
<dbReference type="AlphaFoldDB" id="A0A381N503"/>
<evidence type="ECO:0000256" key="3">
    <source>
        <dbReference type="ARBA" id="ARBA00022490"/>
    </source>
</evidence>